<dbReference type="AlphaFoldDB" id="A0A3L8S3F1"/>
<evidence type="ECO:0000313" key="4">
    <source>
        <dbReference type="EMBL" id="RLV96417.1"/>
    </source>
</evidence>
<dbReference type="GO" id="GO:0005737">
    <property type="term" value="C:cytoplasm"/>
    <property type="evidence" value="ECO:0007669"/>
    <property type="project" value="TreeGrafter"/>
</dbReference>
<dbReference type="Proteomes" id="UP000276834">
    <property type="component" value="Unassembled WGS sequence"/>
</dbReference>
<dbReference type="InterPro" id="IPR048839">
    <property type="entry name" value="SPATA2_PUB-like"/>
</dbReference>
<feature type="compositionally biased region" description="Polar residues" evidence="2">
    <location>
        <begin position="230"/>
        <end position="246"/>
    </location>
</feature>
<evidence type="ECO:0000259" key="3">
    <source>
        <dbReference type="Pfam" id="PF21388"/>
    </source>
</evidence>
<dbReference type="OrthoDB" id="9837000at2759"/>
<organism evidence="4 5">
    <name type="scientific">Chloebia gouldiae</name>
    <name type="common">Gouldian finch</name>
    <name type="synonym">Erythrura gouldiae</name>
    <dbReference type="NCBI Taxonomy" id="44316"/>
    <lineage>
        <taxon>Eukaryota</taxon>
        <taxon>Metazoa</taxon>
        <taxon>Chordata</taxon>
        <taxon>Craniata</taxon>
        <taxon>Vertebrata</taxon>
        <taxon>Euteleostomi</taxon>
        <taxon>Archelosauria</taxon>
        <taxon>Archosauria</taxon>
        <taxon>Dinosauria</taxon>
        <taxon>Saurischia</taxon>
        <taxon>Theropoda</taxon>
        <taxon>Coelurosauria</taxon>
        <taxon>Aves</taxon>
        <taxon>Neognathae</taxon>
        <taxon>Neoaves</taxon>
        <taxon>Telluraves</taxon>
        <taxon>Australaves</taxon>
        <taxon>Passeriformes</taxon>
        <taxon>Passeroidea</taxon>
        <taxon>Passeridae</taxon>
        <taxon>Chloebia</taxon>
    </lineage>
</organism>
<dbReference type="PANTHER" id="PTHR15326:SF9">
    <property type="entry name" value="SPERMATOGENESIS-ASSOCIATED PROTEIN 2"/>
    <property type="match status" value="1"/>
</dbReference>
<dbReference type="Gene3D" id="1.20.58.2190">
    <property type="match status" value="1"/>
</dbReference>
<dbReference type="Pfam" id="PF21388">
    <property type="entry name" value="SPATA2_PUB-like"/>
    <property type="match status" value="1"/>
</dbReference>
<evidence type="ECO:0000256" key="2">
    <source>
        <dbReference type="SAM" id="MobiDB-lite"/>
    </source>
</evidence>
<dbReference type="EMBL" id="QUSF01000071">
    <property type="protein sequence ID" value="RLV96417.1"/>
    <property type="molecule type" value="Genomic_DNA"/>
</dbReference>
<gene>
    <name evidence="4" type="ORF">DV515_00012627</name>
</gene>
<proteinExistence type="inferred from homology"/>
<reference evidence="4 5" key="1">
    <citation type="journal article" date="2018" name="Proc. R. Soc. B">
        <title>A non-coding region near Follistatin controls head colour polymorphism in the Gouldian finch.</title>
        <authorList>
            <person name="Toomey M.B."/>
            <person name="Marques C.I."/>
            <person name="Andrade P."/>
            <person name="Araujo P.M."/>
            <person name="Sabatino S."/>
            <person name="Gazda M.A."/>
            <person name="Afonso S."/>
            <person name="Lopes R.J."/>
            <person name="Corbo J.C."/>
            <person name="Carneiro M."/>
        </authorList>
    </citation>
    <scope>NUCLEOTIDE SEQUENCE [LARGE SCALE GENOMIC DNA]</scope>
    <source>
        <strain evidence="4">Red01</strain>
        <tissue evidence="4">Muscle</tissue>
    </source>
</reference>
<sequence length="612" mass="66514">MAERALLREYVSRLAAQGQLAACADPALKARARRLLGPGRRGALDVRGVAERCRRARGGRALRDLLKALELLELLCVNLLLCPWRPEIRSLKIGLKATEIYGIVFPMSCLSPALMFLQCLQLPHLQKEQKTFTGNFVYYIQPALPEDIVKEVLEKIGYVATTATEFSLVKKRNSEETKQTAFEIFLARIECEAILEMTNEETHGSLETSLQQGTQTCRHRGEEDEEHQTPQRGNTESLGNEGSSETPLCLVPQQKRSATCAASFEAAGNARIKGDVAQSAAAASPGSLQAHLPSKGSDSGDFLIKYSDIVIAQTPIFSESPSPKALEKGPREQWALAGAAELAARALGPAPLSPGASGPPAFAMFADSSCDSKIALEFEAPGVPEGSIEAEINDAINCIDPAPGDEPTELKSLSYKDFSSAQNCCIPREEDNCEMSLTFTELQIKDAQEELMYPVEESGQPEAVAYAGRSDRHIKEFNHSQIKHTYLTDAEVHKRAASHPEPPSGLCCTAGHTEDSTASSDSKRLFVDPAKGQPASECFRHVREPPNLTYIPPKSIDVPPSHRGRRSLGQTAGDSAGGREGKLEHCNSQETDSQEPYVIIDRTDQAGLCHHT</sequence>
<accession>A0A3L8S3F1</accession>
<protein>
    <recommendedName>
        <fullName evidence="3">Spermatogenesis-associated protein 2 PUB-like domain-containing protein</fullName>
    </recommendedName>
</protein>
<evidence type="ECO:0000313" key="5">
    <source>
        <dbReference type="Proteomes" id="UP000276834"/>
    </source>
</evidence>
<feature type="compositionally biased region" description="Polar residues" evidence="2">
    <location>
        <begin position="205"/>
        <end position="216"/>
    </location>
</feature>
<name>A0A3L8S3F1_CHLGU</name>
<comment type="similarity">
    <text evidence="1">Belongs to the SPATA2 family.</text>
</comment>
<feature type="region of interest" description="Disordered" evidence="2">
    <location>
        <begin position="201"/>
        <end position="247"/>
    </location>
</feature>
<feature type="region of interest" description="Disordered" evidence="2">
    <location>
        <begin position="545"/>
        <end position="593"/>
    </location>
</feature>
<evidence type="ECO:0000256" key="1">
    <source>
        <dbReference type="ARBA" id="ARBA00038142"/>
    </source>
</evidence>
<feature type="region of interest" description="Disordered" evidence="2">
    <location>
        <begin position="494"/>
        <end position="522"/>
    </location>
</feature>
<comment type="caution">
    <text evidence="4">The sequence shown here is derived from an EMBL/GenBank/DDBJ whole genome shotgun (WGS) entry which is preliminary data.</text>
</comment>
<feature type="compositionally biased region" description="Basic and acidic residues" evidence="2">
    <location>
        <begin position="577"/>
        <end position="587"/>
    </location>
</feature>
<dbReference type="PANTHER" id="PTHR15326">
    <property type="entry name" value="SPERMATOGENESIS-ASSOCIATED PROTEIN 2/TAMOZHENNIC"/>
    <property type="match status" value="1"/>
</dbReference>
<feature type="domain" description="Spermatogenesis-associated protein 2 PUB-like" evidence="3">
    <location>
        <begin position="127"/>
        <end position="204"/>
    </location>
</feature>
<keyword evidence="5" id="KW-1185">Reference proteome</keyword>